<dbReference type="OrthoDB" id="7053908at2"/>
<sequence length="367" mass="40442">MKPTEFVKVNGQFWGEHLKGVGEHLAGSHRNELPGPLLFPRMMVLTETPDWNILELVGVSREYRSLDVRRRKAASVEEYFGLGDGAAVVALPGENLFKDATVATEVGRRELVDRFPGADKMLGNEFVGPGEQLLQFAPGNYSLFDRVLLVHTVGASIRVHWTFFALAIHRSEPADKYLAFLRNYAQAADHLDPIGTLSVPVGDLDLKGSPFASTYLGHGLPDSTVDRFLQDNESILLSAFDATRLIRRPFLERQEDGDALQPDFILETADGNHIVGDLGLPLLEGKKHHRTTSVQDGAAALARYADYFTSPEHRAFAQTKYGVEISDPRKLLVIGTQDTVSPADVTDAAIEIVDYDSILRLHLAANS</sequence>
<proteinExistence type="predicted"/>
<evidence type="ECO:0000313" key="1">
    <source>
        <dbReference type="EMBL" id="TCC53861.1"/>
    </source>
</evidence>
<keyword evidence="2" id="KW-1185">Reference proteome</keyword>
<dbReference type="EMBL" id="SJKD01000001">
    <property type="protein sequence ID" value="TCC53861.1"/>
    <property type="molecule type" value="Genomic_DNA"/>
</dbReference>
<accession>A0A4R0K1N6</accession>
<protein>
    <submittedName>
        <fullName evidence="1">Uncharacterized protein</fullName>
    </submittedName>
</protein>
<dbReference type="AlphaFoldDB" id="A0A4R0K1N6"/>
<dbReference type="RefSeq" id="WP_131512768.1">
    <property type="nucleotide sequence ID" value="NZ_SJKD01000001.1"/>
</dbReference>
<comment type="caution">
    <text evidence="1">The sequence shown here is derived from an EMBL/GenBank/DDBJ whole genome shotgun (WGS) entry which is preliminary data.</text>
</comment>
<name>A0A4R0K1N6_9ACTN</name>
<dbReference type="Proteomes" id="UP000293342">
    <property type="component" value="Unassembled WGS sequence"/>
</dbReference>
<evidence type="ECO:0000313" key="2">
    <source>
        <dbReference type="Proteomes" id="UP000293342"/>
    </source>
</evidence>
<organism evidence="1 2">
    <name type="scientific">Kribbella capetownensis</name>
    <dbReference type="NCBI Taxonomy" id="1572659"/>
    <lineage>
        <taxon>Bacteria</taxon>
        <taxon>Bacillati</taxon>
        <taxon>Actinomycetota</taxon>
        <taxon>Actinomycetes</taxon>
        <taxon>Propionibacteriales</taxon>
        <taxon>Kribbellaceae</taxon>
        <taxon>Kribbella</taxon>
    </lineage>
</organism>
<gene>
    <name evidence="1" type="ORF">E0H75_09375</name>
</gene>
<reference evidence="1 2" key="1">
    <citation type="submission" date="2019-02" db="EMBL/GenBank/DDBJ databases">
        <title>Kribbella capetownensis sp. nov. and Kribbella speibonae sp. nov., isolated from soil.</title>
        <authorList>
            <person name="Curtis S.M."/>
            <person name="Norton I."/>
            <person name="Everest G.J."/>
            <person name="Meyers P.R."/>
        </authorList>
    </citation>
    <scope>NUCLEOTIDE SEQUENCE [LARGE SCALE GENOMIC DNA]</scope>
    <source>
        <strain evidence="1 2">YM53</strain>
    </source>
</reference>